<sequence length="51" mass="5407">MLAAAHCVCNGSPACILRASCFLKNATTFVEDNIAIGCTNGTEYIQNISKK</sequence>
<evidence type="ECO:0000313" key="1">
    <source>
        <dbReference type="Proteomes" id="UP000887569"/>
    </source>
</evidence>
<evidence type="ECO:0000313" key="2">
    <source>
        <dbReference type="WBParaSite" id="PgR004_g250_t02"/>
    </source>
</evidence>
<reference evidence="2" key="1">
    <citation type="submission" date="2022-11" db="UniProtKB">
        <authorList>
            <consortium name="WormBaseParasite"/>
        </authorList>
    </citation>
    <scope>IDENTIFICATION</scope>
</reference>
<dbReference type="WBParaSite" id="PgR004_g250_t02">
    <property type="protein sequence ID" value="PgR004_g250_t02"/>
    <property type="gene ID" value="PgR004_g250"/>
</dbReference>
<accession>A0A915ADU0</accession>
<dbReference type="AlphaFoldDB" id="A0A915ADU0"/>
<proteinExistence type="predicted"/>
<name>A0A915ADU0_PARUN</name>
<dbReference type="Proteomes" id="UP000887569">
    <property type="component" value="Unplaced"/>
</dbReference>
<protein>
    <submittedName>
        <fullName evidence="2">Phlebovirus glycoprotein G2 fusion domain-containing protein</fullName>
    </submittedName>
</protein>
<organism evidence="1 2">
    <name type="scientific">Parascaris univalens</name>
    <name type="common">Nematode worm</name>
    <dbReference type="NCBI Taxonomy" id="6257"/>
    <lineage>
        <taxon>Eukaryota</taxon>
        <taxon>Metazoa</taxon>
        <taxon>Ecdysozoa</taxon>
        <taxon>Nematoda</taxon>
        <taxon>Chromadorea</taxon>
        <taxon>Rhabditida</taxon>
        <taxon>Spirurina</taxon>
        <taxon>Ascaridomorpha</taxon>
        <taxon>Ascaridoidea</taxon>
        <taxon>Ascarididae</taxon>
        <taxon>Parascaris</taxon>
    </lineage>
</organism>
<keyword evidence="1" id="KW-1185">Reference proteome</keyword>